<dbReference type="EMBL" id="CM004478">
    <property type="protein sequence ID" value="OCT71528.1"/>
    <property type="molecule type" value="Genomic_DNA"/>
</dbReference>
<evidence type="ECO:0000313" key="3">
    <source>
        <dbReference type="Proteomes" id="UP000694892"/>
    </source>
</evidence>
<organism evidence="2 3">
    <name type="scientific">Xenopus laevis</name>
    <name type="common">African clawed frog</name>
    <dbReference type="NCBI Taxonomy" id="8355"/>
    <lineage>
        <taxon>Eukaryota</taxon>
        <taxon>Metazoa</taxon>
        <taxon>Chordata</taxon>
        <taxon>Craniata</taxon>
        <taxon>Vertebrata</taxon>
        <taxon>Euteleostomi</taxon>
        <taxon>Amphibia</taxon>
        <taxon>Batrachia</taxon>
        <taxon>Anura</taxon>
        <taxon>Pipoidea</taxon>
        <taxon>Pipidae</taxon>
        <taxon>Xenopodinae</taxon>
        <taxon>Xenopus</taxon>
        <taxon>Xenopus</taxon>
    </lineage>
</organism>
<name>A0A974CE46_XENLA</name>
<reference evidence="3" key="1">
    <citation type="journal article" date="2016" name="Nature">
        <title>Genome evolution in the allotetraploid frog Xenopus laevis.</title>
        <authorList>
            <person name="Session A.M."/>
            <person name="Uno Y."/>
            <person name="Kwon T."/>
            <person name="Chapman J.A."/>
            <person name="Toyoda A."/>
            <person name="Takahashi S."/>
            <person name="Fukui A."/>
            <person name="Hikosaka A."/>
            <person name="Suzuki A."/>
            <person name="Kondo M."/>
            <person name="van Heeringen S.J."/>
            <person name="Quigley I."/>
            <person name="Heinz S."/>
            <person name="Ogino H."/>
            <person name="Ochi H."/>
            <person name="Hellsten U."/>
            <person name="Lyons J.B."/>
            <person name="Simakov O."/>
            <person name="Putnam N."/>
            <person name="Stites J."/>
            <person name="Kuroki Y."/>
            <person name="Tanaka T."/>
            <person name="Michiue T."/>
            <person name="Watanabe M."/>
            <person name="Bogdanovic O."/>
            <person name="Lister R."/>
            <person name="Georgiou G."/>
            <person name="Paranjpe S.S."/>
            <person name="van Kruijsbergen I."/>
            <person name="Shu S."/>
            <person name="Carlson J."/>
            <person name="Kinoshita T."/>
            <person name="Ohta Y."/>
            <person name="Mawaribuchi S."/>
            <person name="Jenkins J."/>
            <person name="Grimwood J."/>
            <person name="Schmutz J."/>
            <person name="Mitros T."/>
            <person name="Mozaffari S.V."/>
            <person name="Suzuki Y."/>
            <person name="Haramoto Y."/>
            <person name="Yamamoto T.S."/>
            <person name="Takagi C."/>
            <person name="Heald R."/>
            <person name="Miller K."/>
            <person name="Haudenschild C."/>
            <person name="Kitzman J."/>
            <person name="Nakayama T."/>
            <person name="Izutsu Y."/>
            <person name="Robert J."/>
            <person name="Fortriede J."/>
            <person name="Burns K."/>
            <person name="Lotay V."/>
            <person name="Karimi K."/>
            <person name="Yasuoka Y."/>
            <person name="Dichmann D.S."/>
            <person name="Flajnik M.F."/>
            <person name="Houston D.W."/>
            <person name="Shendure J."/>
            <person name="DuPasquier L."/>
            <person name="Vize P.D."/>
            <person name="Zorn A.M."/>
            <person name="Ito M."/>
            <person name="Marcotte E.M."/>
            <person name="Wallingford J.B."/>
            <person name="Ito Y."/>
            <person name="Asashima M."/>
            <person name="Ueno N."/>
            <person name="Matsuda Y."/>
            <person name="Veenstra G.J."/>
            <person name="Fujiyama A."/>
            <person name="Harland R.M."/>
            <person name="Taira M."/>
            <person name="Rokhsar D.S."/>
        </authorList>
    </citation>
    <scope>NUCLEOTIDE SEQUENCE [LARGE SCALE GENOMIC DNA]</scope>
    <source>
        <strain evidence="3">J</strain>
    </source>
</reference>
<feature type="signal peptide" evidence="1">
    <location>
        <begin position="1"/>
        <end position="21"/>
    </location>
</feature>
<sequence>MWCQVPFIALLLLSLVQEDSSYTCEIDEVGREILVWIDELAAAVNALLDTPEHKIKAEALSQMLRNMVCAGKISHSLFDSIKKMYEQIIYNIHEGTLTKEDITEFLDHHDIQQIEQFLEEQE</sequence>
<gene>
    <name evidence="2" type="ORF">XELAEV_18034504mg</name>
</gene>
<evidence type="ECO:0000256" key="1">
    <source>
        <dbReference type="SAM" id="SignalP"/>
    </source>
</evidence>
<protein>
    <submittedName>
        <fullName evidence="2">Uncharacterized protein</fullName>
    </submittedName>
</protein>
<feature type="chain" id="PRO_5037984577" evidence="1">
    <location>
        <begin position="22"/>
        <end position="122"/>
    </location>
</feature>
<accession>A0A974CE46</accession>
<keyword evidence="1" id="KW-0732">Signal</keyword>
<evidence type="ECO:0000313" key="2">
    <source>
        <dbReference type="EMBL" id="OCT71528.1"/>
    </source>
</evidence>
<dbReference type="Proteomes" id="UP000694892">
    <property type="component" value="Chromosome 7L"/>
</dbReference>
<dbReference type="AlphaFoldDB" id="A0A974CE46"/>
<proteinExistence type="predicted"/>